<name>A0A0L6W3P3_9FIRM</name>
<dbReference type="GO" id="GO:0046872">
    <property type="term" value="F:metal ion binding"/>
    <property type="evidence" value="ECO:0007669"/>
    <property type="project" value="UniProtKB-KW"/>
</dbReference>
<evidence type="ECO:0000259" key="13">
    <source>
        <dbReference type="PROSITE" id="PS51656"/>
    </source>
</evidence>
<feature type="domain" description="Sigma-54 factor interaction" evidence="11">
    <location>
        <begin position="423"/>
        <end position="653"/>
    </location>
</feature>
<evidence type="ECO:0000256" key="3">
    <source>
        <dbReference type="ARBA" id="ARBA00022741"/>
    </source>
</evidence>
<keyword evidence="5" id="KW-0408">Iron</keyword>
<dbReference type="Gene3D" id="1.10.8.60">
    <property type="match status" value="1"/>
</dbReference>
<feature type="domain" description="4Fe-4S ferredoxin-type" evidence="12">
    <location>
        <begin position="2"/>
        <end position="30"/>
    </location>
</feature>
<gene>
    <name evidence="14" type="ORF">Tfer_1529</name>
</gene>
<proteinExistence type="predicted"/>
<dbReference type="InterPro" id="IPR002197">
    <property type="entry name" value="HTH_Fis"/>
</dbReference>
<dbReference type="InterPro" id="IPR027417">
    <property type="entry name" value="P-loop_NTPase"/>
</dbReference>
<keyword evidence="2" id="KW-0479">Metal-binding</keyword>
<dbReference type="PROSITE" id="PS51656">
    <property type="entry name" value="4FE4S"/>
    <property type="match status" value="1"/>
</dbReference>
<dbReference type="CDD" id="cd00009">
    <property type="entry name" value="AAA"/>
    <property type="match status" value="1"/>
</dbReference>
<dbReference type="PROSITE" id="PS00675">
    <property type="entry name" value="SIGMA54_INTERACT_1"/>
    <property type="match status" value="1"/>
</dbReference>
<dbReference type="PRINTS" id="PR01590">
    <property type="entry name" value="HTHFIS"/>
</dbReference>
<dbReference type="RefSeq" id="WP_052217695.1">
    <property type="nucleotide sequence ID" value="NZ_LGTE01000009.1"/>
</dbReference>
<dbReference type="SUPFAM" id="SSF52540">
    <property type="entry name" value="P-loop containing nucleoside triphosphate hydrolases"/>
    <property type="match status" value="1"/>
</dbReference>
<keyword evidence="3" id="KW-0547">Nucleotide-binding</keyword>
<dbReference type="Pfam" id="PF04060">
    <property type="entry name" value="FeS"/>
    <property type="match status" value="1"/>
</dbReference>
<dbReference type="InterPro" id="IPR004108">
    <property type="entry name" value="Fe_hydrogenase_lsu_C"/>
</dbReference>
<feature type="domain" description="4Fe-4S ferredoxin-type" evidence="12">
    <location>
        <begin position="31"/>
        <end position="60"/>
    </location>
</feature>
<dbReference type="PROSITE" id="PS50045">
    <property type="entry name" value="SIGMA54_INTERACT_4"/>
    <property type="match status" value="1"/>
</dbReference>
<evidence type="ECO:0000259" key="11">
    <source>
        <dbReference type="PROSITE" id="PS50045"/>
    </source>
</evidence>
<dbReference type="Pfam" id="PF00158">
    <property type="entry name" value="Sigma54_activat"/>
    <property type="match status" value="1"/>
</dbReference>
<dbReference type="FunFam" id="1.10.8.60:FF:000014">
    <property type="entry name" value="DNA-binding transcriptional regulator NtrC"/>
    <property type="match status" value="1"/>
</dbReference>
<dbReference type="SMART" id="SM00382">
    <property type="entry name" value="AAA"/>
    <property type="match status" value="1"/>
</dbReference>
<dbReference type="GO" id="GO:0043565">
    <property type="term" value="F:sequence-specific DNA binding"/>
    <property type="evidence" value="ECO:0007669"/>
    <property type="project" value="InterPro"/>
</dbReference>
<dbReference type="GO" id="GO:0006355">
    <property type="term" value="P:regulation of DNA-templated transcription"/>
    <property type="evidence" value="ECO:0007669"/>
    <property type="project" value="InterPro"/>
</dbReference>
<dbReference type="Gene3D" id="1.10.15.40">
    <property type="entry name" value="Electron transport complex subunit B, putative Fe-S cluster"/>
    <property type="match status" value="1"/>
</dbReference>
<dbReference type="PATRIC" id="fig|281456.6.peg.1633"/>
<sequence length="731" mass="81896">MSVITTISEKCQRCYACVRNCPVKAIKVDRGQAKIIEERCIACGSCVRVCAQKAKKVASDISKAEYFLAVEKEVIAIVAPSFPAAFPEFPADNVLSGLYELGFHDVEEVSLGVQLTIPEYKKLIEKAEFPVISSFCPAVVGLIEKHYPDLIKYLAPIDTAMIACGKYIKKHRKKARVVFIGPCVAKKEEARLRGRGVIDAVLTFKELKKMFHEKGIDLKKIKSNPNILHNGKAKLFPLPGGLLANLGYKLDLSNQEFFNIEGRENCFEIIKNLSTGAIMPRFVDILFCNGCIDGPEIDSDVDLITRRNLVGAYARRFGEQAKISAAGLDLKTRFVDRHVDYPVPSEEEIKEILKLTYKIRPEDELNCGSCGYDTCREQAIAAYQGLAEIDMCFPYLLHKSRGEIEYYRNRLNMQRREDLLDAIIGESLAMKKVKQLVERAASTNSTVLVIGESGVGKEVIAQAIHNLSSRRDKPFIGINCAALPELLLESELFGYEEGAFTGARKGGKPGKFDLAHGGTILLDEIGDMPLNMQAKLLRVLQERQFERIGGTNTIEMDVRILAATNKPLKQLVQRGKFRIDLYYRLNVLNIYVPALRERKEDIPLLIGHFMEKMSIEKRVSPKIISDEAMEALVAYDWPGNVRELENVLERAMVIADGNIIKLEHLPAQVRVNSRPGEEVKIKPLKQAVQELEKSMIENALKLTNNNKVNAAELLGIPRATLYQKLKQFGLL</sequence>
<accession>A0A0L6W3P3</accession>
<dbReference type="PROSITE" id="PS00676">
    <property type="entry name" value="SIGMA54_INTERACT_2"/>
    <property type="match status" value="1"/>
</dbReference>
<evidence type="ECO:0000256" key="10">
    <source>
        <dbReference type="ARBA" id="ARBA00023163"/>
    </source>
</evidence>
<dbReference type="PANTHER" id="PTHR32071:SF57">
    <property type="entry name" value="C4-DICARBOXYLATE TRANSPORT TRANSCRIPTIONAL REGULATORY PROTEIN DCTD"/>
    <property type="match status" value="1"/>
</dbReference>
<dbReference type="SUPFAM" id="SSF54862">
    <property type="entry name" value="4Fe-4S ferredoxins"/>
    <property type="match status" value="1"/>
</dbReference>
<dbReference type="Gene3D" id="3.40.50.300">
    <property type="entry name" value="P-loop containing nucleotide triphosphate hydrolases"/>
    <property type="match status" value="1"/>
</dbReference>
<dbReference type="Proteomes" id="UP000037175">
    <property type="component" value="Unassembled WGS sequence"/>
</dbReference>
<evidence type="ECO:0000313" key="14">
    <source>
        <dbReference type="EMBL" id="KNZ69714.1"/>
    </source>
</evidence>
<evidence type="ECO:0000256" key="7">
    <source>
        <dbReference type="ARBA" id="ARBA00023015"/>
    </source>
</evidence>
<feature type="domain" description="4Fe-4S" evidence="13">
    <location>
        <begin position="348"/>
        <end position="409"/>
    </location>
</feature>
<dbReference type="InterPro" id="IPR009016">
    <property type="entry name" value="Fe_hydrogenase"/>
</dbReference>
<dbReference type="InterPro" id="IPR025944">
    <property type="entry name" value="Sigma_54_int_dom_CS"/>
</dbReference>
<keyword evidence="10" id="KW-0804">Transcription</keyword>
<evidence type="ECO:0000256" key="6">
    <source>
        <dbReference type="ARBA" id="ARBA00023014"/>
    </source>
</evidence>
<dbReference type="SUPFAM" id="SSF46689">
    <property type="entry name" value="Homeodomain-like"/>
    <property type="match status" value="1"/>
</dbReference>
<evidence type="ECO:0000256" key="2">
    <source>
        <dbReference type="ARBA" id="ARBA00022723"/>
    </source>
</evidence>
<keyword evidence="8" id="KW-0238">DNA-binding</keyword>
<dbReference type="AlphaFoldDB" id="A0A0L6W3P3"/>
<dbReference type="Gene3D" id="3.40.950.10">
    <property type="entry name" value="Fe-only Hydrogenase (Larger Subunit), Chain L, domain 3"/>
    <property type="match status" value="1"/>
</dbReference>
<keyword evidence="7" id="KW-0805">Transcription regulation</keyword>
<keyword evidence="9" id="KW-0010">Activator</keyword>
<dbReference type="FunFam" id="3.40.50.300:FF:000006">
    <property type="entry name" value="DNA-binding transcriptional regulator NtrC"/>
    <property type="match status" value="1"/>
</dbReference>
<evidence type="ECO:0000256" key="8">
    <source>
        <dbReference type="ARBA" id="ARBA00023125"/>
    </source>
</evidence>
<dbReference type="SUPFAM" id="SSF53920">
    <property type="entry name" value="Fe-only hydrogenase"/>
    <property type="match status" value="1"/>
</dbReference>
<dbReference type="Gene3D" id="1.10.10.60">
    <property type="entry name" value="Homeodomain-like"/>
    <property type="match status" value="1"/>
</dbReference>
<dbReference type="GO" id="GO:0005524">
    <property type="term" value="F:ATP binding"/>
    <property type="evidence" value="ECO:0007669"/>
    <property type="project" value="UniProtKB-KW"/>
</dbReference>
<dbReference type="InterPro" id="IPR002078">
    <property type="entry name" value="Sigma_54_int"/>
</dbReference>
<dbReference type="GO" id="GO:0051539">
    <property type="term" value="F:4 iron, 4 sulfur cluster binding"/>
    <property type="evidence" value="ECO:0007669"/>
    <property type="project" value="UniProtKB-KW"/>
</dbReference>
<dbReference type="PROSITE" id="PS51379">
    <property type="entry name" value="4FE4S_FER_2"/>
    <property type="match status" value="2"/>
</dbReference>
<evidence type="ECO:0000256" key="4">
    <source>
        <dbReference type="ARBA" id="ARBA00022840"/>
    </source>
</evidence>
<dbReference type="Pfam" id="PF02906">
    <property type="entry name" value="Fe_hyd_lg_C"/>
    <property type="match status" value="1"/>
</dbReference>
<dbReference type="InterPro" id="IPR017896">
    <property type="entry name" value="4Fe4S_Fe-S-bd"/>
</dbReference>
<dbReference type="InterPro" id="IPR025662">
    <property type="entry name" value="Sigma_54_int_dom_ATP-bd_1"/>
</dbReference>
<comment type="caution">
    <text evidence="14">The sequence shown here is derived from an EMBL/GenBank/DDBJ whole genome shotgun (WGS) entry which is preliminary data.</text>
</comment>
<keyword evidence="15" id="KW-1185">Reference proteome</keyword>
<dbReference type="EMBL" id="LGTE01000009">
    <property type="protein sequence ID" value="KNZ69714.1"/>
    <property type="molecule type" value="Genomic_DNA"/>
</dbReference>
<keyword evidence="6" id="KW-0411">Iron-sulfur</keyword>
<dbReference type="InterPro" id="IPR009057">
    <property type="entry name" value="Homeodomain-like_sf"/>
</dbReference>
<evidence type="ECO:0000256" key="1">
    <source>
        <dbReference type="ARBA" id="ARBA00022485"/>
    </source>
</evidence>
<evidence type="ECO:0000256" key="9">
    <source>
        <dbReference type="ARBA" id="ARBA00023159"/>
    </source>
</evidence>
<evidence type="ECO:0000259" key="12">
    <source>
        <dbReference type="PROSITE" id="PS51379"/>
    </source>
</evidence>
<dbReference type="InterPro" id="IPR003593">
    <property type="entry name" value="AAA+_ATPase"/>
</dbReference>
<keyword evidence="1" id="KW-0004">4Fe-4S</keyword>
<dbReference type="Pfam" id="PF13237">
    <property type="entry name" value="Fer4_10"/>
    <property type="match status" value="1"/>
</dbReference>
<dbReference type="PANTHER" id="PTHR32071">
    <property type="entry name" value="TRANSCRIPTIONAL REGULATORY PROTEIN"/>
    <property type="match status" value="1"/>
</dbReference>
<dbReference type="Pfam" id="PF02954">
    <property type="entry name" value="HTH_8"/>
    <property type="match status" value="1"/>
</dbReference>
<keyword evidence="4" id="KW-0067">ATP-binding</keyword>
<dbReference type="InterPro" id="IPR007202">
    <property type="entry name" value="4Fe-4S_dom"/>
</dbReference>
<evidence type="ECO:0000313" key="15">
    <source>
        <dbReference type="Proteomes" id="UP000037175"/>
    </source>
</evidence>
<dbReference type="Pfam" id="PF25601">
    <property type="entry name" value="AAA_lid_14"/>
    <property type="match status" value="1"/>
</dbReference>
<evidence type="ECO:0000256" key="5">
    <source>
        <dbReference type="ARBA" id="ARBA00023004"/>
    </source>
</evidence>
<reference evidence="15" key="1">
    <citation type="submission" date="2015-07" db="EMBL/GenBank/DDBJ databases">
        <title>Complete Genome of Thermincola ferriacetica strain Z-0001T.</title>
        <authorList>
            <person name="Lusk B."/>
            <person name="Badalamenti J.P."/>
            <person name="Parameswaran P."/>
            <person name="Bond D.R."/>
            <person name="Torres C.I."/>
        </authorList>
    </citation>
    <scope>NUCLEOTIDE SEQUENCE [LARGE SCALE GENOMIC DNA]</scope>
    <source>
        <strain evidence="15">Z-0001</strain>
    </source>
</reference>
<dbReference type="Gene3D" id="3.30.70.20">
    <property type="match status" value="1"/>
</dbReference>
<dbReference type="InterPro" id="IPR058031">
    <property type="entry name" value="AAA_lid_NorR"/>
</dbReference>
<organism evidence="14 15">
    <name type="scientific">Thermincola ferriacetica</name>
    <dbReference type="NCBI Taxonomy" id="281456"/>
    <lineage>
        <taxon>Bacteria</taxon>
        <taxon>Bacillati</taxon>
        <taxon>Bacillota</taxon>
        <taxon>Clostridia</taxon>
        <taxon>Eubacteriales</taxon>
        <taxon>Thermincolaceae</taxon>
        <taxon>Thermincola</taxon>
    </lineage>
</organism>
<protein>
    <submittedName>
        <fullName evidence="14">Fis family sigma-54 specific transcriptional regulator</fullName>
    </submittedName>
</protein>
<dbReference type="InterPro" id="IPR025943">
    <property type="entry name" value="Sigma_54_int_dom_ATP-bd_2"/>
</dbReference>
<dbReference type="PROSITE" id="PS00688">
    <property type="entry name" value="SIGMA54_INTERACT_3"/>
    <property type="match status" value="1"/>
</dbReference>